<dbReference type="PANTHER" id="PTHR43745">
    <property type="entry name" value="NITROREDUCTASE MJ1384-RELATED"/>
    <property type="match status" value="1"/>
</dbReference>
<protein>
    <submittedName>
        <fullName evidence="3">SagB family peptide dehydrogenase</fullName>
    </submittedName>
</protein>
<feature type="region of interest" description="Disordered" evidence="1">
    <location>
        <begin position="46"/>
        <end position="74"/>
    </location>
</feature>
<evidence type="ECO:0000259" key="2">
    <source>
        <dbReference type="Pfam" id="PF00881"/>
    </source>
</evidence>
<evidence type="ECO:0000313" key="4">
    <source>
        <dbReference type="Proteomes" id="UP001595925"/>
    </source>
</evidence>
<evidence type="ECO:0000313" key="3">
    <source>
        <dbReference type="EMBL" id="MFC4988825.1"/>
    </source>
</evidence>
<dbReference type="RefSeq" id="WP_224827528.1">
    <property type="nucleotide sequence ID" value="NZ_JAIVEF010000001.1"/>
</dbReference>
<dbReference type="AlphaFoldDB" id="A0ABD5QGM3"/>
<keyword evidence="4" id="KW-1185">Reference proteome</keyword>
<dbReference type="SUPFAM" id="SSF55469">
    <property type="entry name" value="FMN-dependent nitroreductase-like"/>
    <property type="match status" value="2"/>
</dbReference>
<name>A0ABD5QGM3_9EURY</name>
<dbReference type="Gene3D" id="3.40.109.10">
    <property type="entry name" value="NADH Oxidase"/>
    <property type="match status" value="2"/>
</dbReference>
<proteinExistence type="predicted"/>
<reference evidence="3 4" key="1">
    <citation type="journal article" date="2019" name="Int. J. Syst. Evol. Microbiol.">
        <title>The Global Catalogue of Microorganisms (GCM) 10K type strain sequencing project: providing services to taxonomists for standard genome sequencing and annotation.</title>
        <authorList>
            <consortium name="The Broad Institute Genomics Platform"/>
            <consortium name="The Broad Institute Genome Sequencing Center for Infectious Disease"/>
            <person name="Wu L."/>
            <person name="Ma J."/>
        </authorList>
    </citation>
    <scope>NUCLEOTIDE SEQUENCE [LARGE SCALE GENOMIC DNA]</scope>
    <source>
        <strain evidence="3 4">CGMCC 1.15824</strain>
    </source>
</reference>
<organism evidence="3 4">
    <name type="scientific">Saliphagus infecundisoli</name>
    <dbReference type="NCBI Taxonomy" id="1849069"/>
    <lineage>
        <taxon>Archaea</taxon>
        <taxon>Methanobacteriati</taxon>
        <taxon>Methanobacteriota</taxon>
        <taxon>Stenosarchaea group</taxon>
        <taxon>Halobacteria</taxon>
        <taxon>Halobacteriales</taxon>
        <taxon>Natrialbaceae</taxon>
        <taxon>Saliphagus</taxon>
    </lineage>
</organism>
<feature type="region of interest" description="Disordered" evidence="1">
    <location>
        <begin position="1"/>
        <end position="31"/>
    </location>
</feature>
<sequence length="520" mass="56656">MVDALEYHEETNHSPREIHNGDFSLDPRTKPRPYKVYEDLPRVELPSIRPPQGPALDAISESRADPVTDAADGPEEFGREALATLCYEASGVIREITTSDGREMAFRAASCTGKLYHVDLYAVCGDFPDLAAGVYHFDPSRMALDVLREGDFRGIVANAVGGGGDGSTGVADAPVTFVATSTWWRNAWKYRERTYRHAFWDSGTVLANLLAAAHATDRRGEVVAAFADDPIAELVGVDPGKEAPIALAPVGSGDPVPDPHPVEPIDPATEPLSSDCEEYPLIGEAWGASTLADGDAVGKWRRRVRDAISGRRFGSQTEDDEDRERIALDPVDSETASARPLHATIRRRGSCREYSREGPSRRQVRTILDRATRGVPADWNAGAGNGLAFTDLHVLTTGVSGIPDGSYRYRSDEDVLERAAEIDREEKARLALDQSWAGDAHVNVYLLADVEGIVEEFGNRGYRLAQLEAGLTLGRLYLATYAHRELGGLGLTFYDDLASEKLAQGERTPTCLFAFGKRGD</sequence>
<dbReference type="InterPro" id="IPR000415">
    <property type="entry name" value="Nitroreductase-like"/>
</dbReference>
<comment type="caution">
    <text evidence="3">The sequence shown here is derived from an EMBL/GenBank/DDBJ whole genome shotgun (WGS) entry which is preliminary data.</text>
</comment>
<dbReference type="NCBIfam" id="TIGR03605">
    <property type="entry name" value="antibiot_sagB"/>
    <property type="match status" value="1"/>
</dbReference>
<dbReference type="InterPro" id="IPR029479">
    <property type="entry name" value="Nitroreductase"/>
</dbReference>
<dbReference type="CDD" id="cd02142">
    <property type="entry name" value="McbC_SagB-like_oxidoreductase"/>
    <property type="match status" value="1"/>
</dbReference>
<dbReference type="PANTHER" id="PTHR43745:SF2">
    <property type="entry name" value="NITROREDUCTASE MJ1384-RELATED"/>
    <property type="match status" value="1"/>
</dbReference>
<dbReference type="InterPro" id="IPR052544">
    <property type="entry name" value="Bacteriocin_Proc_Enz"/>
</dbReference>
<dbReference type="EMBL" id="JBHSJG010000036">
    <property type="protein sequence ID" value="MFC4988825.1"/>
    <property type="molecule type" value="Genomic_DNA"/>
</dbReference>
<evidence type="ECO:0000256" key="1">
    <source>
        <dbReference type="SAM" id="MobiDB-lite"/>
    </source>
</evidence>
<feature type="domain" description="Nitroreductase" evidence="2">
    <location>
        <begin position="345"/>
        <end position="517"/>
    </location>
</feature>
<gene>
    <name evidence="3" type="ORF">ACFPFO_13830</name>
</gene>
<dbReference type="Pfam" id="PF00881">
    <property type="entry name" value="Nitroreductase"/>
    <property type="match status" value="1"/>
</dbReference>
<accession>A0ABD5QGM3</accession>
<dbReference type="InterPro" id="IPR020051">
    <property type="entry name" value="SagB-type_dehydrogenase"/>
</dbReference>
<dbReference type="Proteomes" id="UP001595925">
    <property type="component" value="Unassembled WGS sequence"/>
</dbReference>